<dbReference type="AlphaFoldDB" id="A0A3N1CMS0"/>
<comment type="caution">
    <text evidence="1">The sequence shown here is derived from an EMBL/GenBank/DDBJ whole genome shotgun (WGS) entry which is preliminary data.</text>
</comment>
<dbReference type="Proteomes" id="UP000272400">
    <property type="component" value="Unassembled WGS sequence"/>
</dbReference>
<dbReference type="InterPro" id="IPR046193">
    <property type="entry name" value="DUF6221"/>
</dbReference>
<evidence type="ECO:0000313" key="1">
    <source>
        <dbReference type="EMBL" id="ROO82611.1"/>
    </source>
</evidence>
<keyword evidence="2" id="KW-1185">Reference proteome</keyword>
<proteinExistence type="predicted"/>
<name>A0A3N1CMS0_9ACTN</name>
<protein>
    <submittedName>
        <fullName evidence="1">Uncharacterized protein</fullName>
    </submittedName>
</protein>
<evidence type="ECO:0000313" key="2">
    <source>
        <dbReference type="Proteomes" id="UP000272400"/>
    </source>
</evidence>
<sequence>MISKHEASDDGPAVREPRDAHLTIEAFLAARLNEAERLALAAAQECGGAWDGDTDSVREADAAGSGYIAVGPWGSGVGAFGPHAALHDPAHVLREVEAWRAILEMYTPEPLKPVPDAELHARGRHPEWEYRSTAGQRKAFHDYNVPPEGEGWVRNVEQGRDGWERFDYTEESYWRRRRPADQVRQPEPPQILKVLAAVHAGHPGYRREWAP</sequence>
<dbReference type="EMBL" id="RJKE01000001">
    <property type="protein sequence ID" value="ROO82611.1"/>
    <property type="molecule type" value="Genomic_DNA"/>
</dbReference>
<dbReference type="Pfam" id="PF19730">
    <property type="entry name" value="DUF6221"/>
    <property type="match status" value="1"/>
</dbReference>
<organism evidence="1 2">
    <name type="scientific">Actinocorallia herbida</name>
    <dbReference type="NCBI Taxonomy" id="58109"/>
    <lineage>
        <taxon>Bacteria</taxon>
        <taxon>Bacillati</taxon>
        <taxon>Actinomycetota</taxon>
        <taxon>Actinomycetes</taxon>
        <taxon>Streptosporangiales</taxon>
        <taxon>Thermomonosporaceae</taxon>
        <taxon>Actinocorallia</taxon>
    </lineage>
</organism>
<gene>
    <name evidence="1" type="ORF">EDD29_0092</name>
</gene>
<accession>A0A3N1CMS0</accession>
<reference evidence="1 2" key="1">
    <citation type="submission" date="2018-11" db="EMBL/GenBank/DDBJ databases">
        <title>Sequencing the genomes of 1000 actinobacteria strains.</title>
        <authorList>
            <person name="Klenk H.-P."/>
        </authorList>
    </citation>
    <scope>NUCLEOTIDE SEQUENCE [LARGE SCALE GENOMIC DNA]</scope>
    <source>
        <strain evidence="1 2">DSM 44254</strain>
    </source>
</reference>